<organism evidence="1 2">
    <name type="scientific">Moraxella lacunata</name>
    <dbReference type="NCBI Taxonomy" id="477"/>
    <lineage>
        <taxon>Bacteria</taxon>
        <taxon>Pseudomonadati</taxon>
        <taxon>Pseudomonadota</taxon>
        <taxon>Gammaproteobacteria</taxon>
        <taxon>Moraxellales</taxon>
        <taxon>Moraxellaceae</taxon>
        <taxon>Moraxella</taxon>
    </lineage>
</organism>
<accession>A0A1V4H1X5</accession>
<evidence type="ECO:0008006" key="3">
    <source>
        <dbReference type="Google" id="ProtNLM"/>
    </source>
</evidence>
<dbReference type="AlphaFoldDB" id="A0A1V4H1X5"/>
<dbReference type="Proteomes" id="UP000191025">
    <property type="component" value="Unassembled WGS sequence"/>
</dbReference>
<sequence length="227" mass="25905">MMMEFKSAYRGGIIGGMSEHTKQIQVSIIRELTSAEIAMARRIFKNSINYQQVKICRGNPFHNLTGNAQVLGNNMTFPADIYDKYSKGNIDFSNTSDKNHQVWFIHEMVHIWQNQLGSSTLKHGACIFVGGKYFGSGGTQNGQASNSAKAYDYDIVNDGIDFPDYSLEQQAEVISHYFDILKFGQKAKFYSLKTYYEKCLAYFLKNPNEPLLLPKNIKWTECFDIIK</sequence>
<protein>
    <recommendedName>
        <fullName evidence="3">Type IV secretion protein Rhs</fullName>
    </recommendedName>
</protein>
<name>A0A1V4H1X5_MORLA</name>
<dbReference type="EMBL" id="MXAN01000009">
    <property type="protein sequence ID" value="OPH38929.1"/>
    <property type="molecule type" value="Genomic_DNA"/>
</dbReference>
<evidence type="ECO:0000313" key="2">
    <source>
        <dbReference type="Proteomes" id="UP000191025"/>
    </source>
</evidence>
<comment type="caution">
    <text evidence="1">The sequence shown here is derived from an EMBL/GenBank/DDBJ whole genome shotgun (WGS) entry which is preliminary data.</text>
</comment>
<gene>
    <name evidence="1" type="ORF">B5J94_01975</name>
</gene>
<reference evidence="2" key="1">
    <citation type="submission" date="2017-03" db="EMBL/GenBank/DDBJ databases">
        <title>Draft genome sequence of Moraxella equi CCUG 4950T type strain.</title>
        <authorList>
            <person name="Salva-Serra F."/>
            <person name="Engstrom-Jakobsson H."/>
            <person name="Thorell K."/>
            <person name="Jaen-Luchoro D."/>
            <person name="Gonzales-Siles L."/>
            <person name="Karlsson R."/>
            <person name="Yazdan S."/>
            <person name="Boulund F."/>
            <person name="Johnning A."/>
            <person name="Engstrand L."/>
            <person name="Kristiansson E."/>
            <person name="Moore E."/>
        </authorList>
    </citation>
    <scope>NUCLEOTIDE SEQUENCE [LARGE SCALE GENOMIC DNA]</scope>
    <source>
        <strain evidence="2">CCUG 4441</strain>
    </source>
</reference>
<proteinExistence type="predicted"/>
<evidence type="ECO:0000313" key="1">
    <source>
        <dbReference type="EMBL" id="OPH38929.1"/>
    </source>
</evidence>